<proteinExistence type="predicted"/>
<evidence type="ECO:0000313" key="2">
    <source>
        <dbReference type="Proteomes" id="UP000198553"/>
    </source>
</evidence>
<name>A0A1H7WB32_9BACI</name>
<sequence length="50" mass="5968">MLIVKSFFLSEIERFKLEELILSTEKGVSEADLHKLDDRELKEWADKCRK</sequence>
<keyword evidence="2" id="KW-1185">Reference proteome</keyword>
<evidence type="ECO:0008006" key="3">
    <source>
        <dbReference type="Google" id="ProtNLM"/>
    </source>
</evidence>
<dbReference type="Proteomes" id="UP000198553">
    <property type="component" value="Unassembled WGS sequence"/>
</dbReference>
<dbReference type="EMBL" id="FOBW01000001">
    <property type="protein sequence ID" value="SEM18228.1"/>
    <property type="molecule type" value="Genomic_DNA"/>
</dbReference>
<protein>
    <recommendedName>
        <fullName evidence="3">Fur-regulated basic protein A</fullName>
    </recommendedName>
</protein>
<accession>A0A1H7WB32</accession>
<reference evidence="2" key="1">
    <citation type="submission" date="2016-10" db="EMBL/GenBank/DDBJ databases">
        <authorList>
            <person name="Varghese N."/>
            <person name="Submissions S."/>
        </authorList>
    </citation>
    <scope>NUCLEOTIDE SEQUENCE [LARGE SCALE GENOMIC DNA]</scope>
    <source>
        <strain evidence="2">B48,IBRC-M 10115,DSM 25386,CECT 8001</strain>
    </source>
</reference>
<dbReference type="RefSeq" id="WP_170843760.1">
    <property type="nucleotide sequence ID" value="NZ_FOBW01000001.1"/>
</dbReference>
<dbReference type="AlphaFoldDB" id="A0A1H7WB32"/>
<evidence type="ECO:0000313" key="1">
    <source>
        <dbReference type="EMBL" id="SEM18228.1"/>
    </source>
</evidence>
<organism evidence="1 2">
    <name type="scientific">Mesobacillus persicus</name>
    <dbReference type="NCBI Taxonomy" id="930146"/>
    <lineage>
        <taxon>Bacteria</taxon>
        <taxon>Bacillati</taxon>
        <taxon>Bacillota</taxon>
        <taxon>Bacilli</taxon>
        <taxon>Bacillales</taxon>
        <taxon>Bacillaceae</taxon>
        <taxon>Mesobacillus</taxon>
    </lineage>
</organism>
<gene>
    <name evidence="1" type="ORF">SAMN05192533_101328</name>
</gene>